<protein>
    <submittedName>
        <fullName evidence="1">Uncharacterized protein</fullName>
    </submittedName>
</protein>
<evidence type="ECO:0000313" key="1">
    <source>
        <dbReference type="EMBL" id="KXT89377.1"/>
    </source>
</evidence>
<name>A0A139PH04_STROR</name>
<dbReference type="AlphaFoldDB" id="A0A139PH04"/>
<dbReference type="PATRIC" id="fig|1303.81.peg.2156"/>
<sequence>MVYRLQNQLKKRQNARLSTEYARFLNKMQYFIRKGKILATV</sequence>
<gene>
    <name evidence="1" type="ORF">SORDD21_01762</name>
</gene>
<dbReference type="Proteomes" id="UP000070053">
    <property type="component" value="Unassembled WGS sequence"/>
</dbReference>
<proteinExistence type="predicted"/>
<organism evidence="1 2">
    <name type="scientific">Streptococcus oralis</name>
    <dbReference type="NCBI Taxonomy" id="1303"/>
    <lineage>
        <taxon>Bacteria</taxon>
        <taxon>Bacillati</taxon>
        <taxon>Bacillota</taxon>
        <taxon>Bacilli</taxon>
        <taxon>Lactobacillales</taxon>
        <taxon>Streptococcaceae</taxon>
        <taxon>Streptococcus</taxon>
    </lineage>
</organism>
<evidence type="ECO:0000313" key="2">
    <source>
        <dbReference type="Proteomes" id="UP000070053"/>
    </source>
</evidence>
<comment type="caution">
    <text evidence="1">The sequence shown here is derived from an EMBL/GenBank/DDBJ whole genome shotgun (WGS) entry which is preliminary data.</text>
</comment>
<accession>A0A139PH04</accession>
<reference evidence="1 2" key="1">
    <citation type="submission" date="2016-01" db="EMBL/GenBank/DDBJ databases">
        <title>Highly variable Streptococcus oralis are common among viridans streptococci isolated from primates.</title>
        <authorList>
            <person name="Denapaite D."/>
            <person name="Rieger M."/>
            <person name="Koendgen S."/>
            <person name="Brueckner R."/>
            <person name="Ochigava I."/>
            <person name="Kappeler P."/>
            <person name="Maetz-Rensing K."/>
            <person name="Leendertz F."/>
            <person name="Hakenbeck R."/>
        </authorList>
    </citation>
    <scope>NUCLEOTIDE SEQUENCE [LARGE SCALE GENOMIC DNA]</scope>
    <source>
        <strain evidence="1 2">DD21</strain>
    </source>
</reference>
<dbReference type="EMBL" id="LQZP01000426">
    <property type="protein sequence ID" value="KXT89377.1"/>
    <property type="molecule type" value="Genomic_DNA"/>
</dbReference>